<evidence type="ECO:0000313" key="1">
    <source>
        <dbReference type="EnsemblMetazoa" id="AARA008541-PA"/>
    </source>
</evidence>
<dbReference type="EnsemblMetazoa" id="AARA008541-RA">
    <property type="protein sequence ID" value="AARA008541-PA"/>
    <property type="gene ID" value="AARA008541"/>
</dbReference>
<sequence length="84" mass="9261">MAFGDGDSVPSSKLLAVVEPSDQDIAIQHVPSAGSSVGIDFLLLVCFLVMILLVGFVLRLFLQMWRARIECQWTEDAAVVRRLV</sequence>
<reference evidence="1" key="1">
    <citation type="submission" date="2022-08" db="UniProtKB">
        <authorList>
            <consortium name="EnsemblMetazoa"/>
        </authorList>
    </citation>
    <scope>IDENTIFICATION</scope>
    <source>
        <strain evidence="1">Dongola</strain>
    </source>
</reference>
<dbReference type="Proteomes" id="UP000075840">
    <property type="component" value="Unassembled WGS sequence"/>
</dbReference>
<proteinExistence type="predicted"/>
<dbReference type="AlphaFoldDB" id="A0A182I4P4"/>
<dbReference type="VEuPathDB" id="VectorBase:AARA008541"/>
<keyword evidence="2" id="KW-1185">Reference proteome</keyword>
<name>A0A182I4P4_ANOAR</name>
<evidence type="ECO:0000313" key="2">
    <source>
        <dbReference type="Proteomes" id="UP000075840"/>
    </source>
</evidence>
<accession>A0A182I4P4</accession>
<protein>
    <submittedName>
        <fullName evidence="1">Uncharacterized protein</fullName>
    </submittedName>
</protein>
<dbReference type="EMBL" id="APCN01002341">
    <property type="status" value="NOT_ANNOTATED_CDS"/>
    <property type="molecule type" value="Genomic_DNA"/>
</dbReference>
<organism evidence="1 2">
    <name type="scientific">Anopheles arabiensis</name>
    <name type="common">Mosquito</name>
    <dbReference type="NCBI Taxonomy" id="7173"/>
    <lineage>
        <taxon>Eukaryota</taxon>
        <taxon>Metazoa</taxon>
        <taxon>Ecdysozoa</taxon>
        <taxon>Arthropoda</taxon>
        <taxon>Hexapoda</taxon>
        <taxon>Insecta</taxon>
        <taxon>Pterygota</taxon>
        <taxon>Neoptera</taxon>
        <taxon>Endopterygota</taxon>
        <taxon>Diptera</taxon>
        <taxon>Nematocera</taxon>
        <taxon>Culicoidea</taxon>
        <taxon>Culicidae</taxon>
        <taxon>Anophelinae</taxon>
        <taxon>Anopheles</taxon>
    </lineage>
</organism>